<comment type="caution">
    <text evidence="1">The sequence shown here is derived from an EMBL/GenBank/DDBJ whole genome shotgun (WGS) entry which is preliminary data.</text>
</comment>
<evidence type="ECO:0000313" key="1">
    <source>
        <dbReference type="EMBL" id="PRQ71851.1"/>
    </source>
</evidence>
<dbReference type="EMBL" id="LCTV02000011">
    <property type="protein sequence ID" value="PRQ71851.1"/>
    <property type="molecule type" value="Genomic_DNA"/>
</dbReference>
<reference evidence="1 2" key="1">
    <citation type="journal article" date="2018" name="Elife">
        <title>Functional genomics of lipid metabolism in the oleaginous yeast Rhodosporidium toruloides.</title>
        <authorList>
            <person name="Coradetti S.T."/>
            <person name="Pinel D."/>
            <person name="Geiselman G."/>
            <person name="Ito M."/>
            <person name="Mondo S."/>
            <person name="Reilly M.C."/>
            <person name="Cheng Y.F."/>
            <person name="Bauer S."/>
            <person name="Grigoriev I."/>
            <person name="Gladden J.M."/>
            <person name="Simmons B.A."/>
            <person name="Brem R."/>
            <person name="Arkin A.P."/>
            <person name="Skerker J.M."/>
        </authorList>
    </citation>
    <scope>NUCLEOTIDE SEQUENCE [LARGE SCALE GENOMIC DNA]</scope>
    <source>
        <strain evidence="1 2">NBRC 0880</strain>
    </source>
</reference>
<sequence>MTAVSSRFTFLAVDFTVSFGLTSFAVRSLRKRGEALQESGLRTNVEGTADPSGSLAVVSGFSGGSLVSEVVGVGRVGGGLSCGFFLPLPSPLPVLPFVCVTMTSQFASHPKAL</sequence>
<organism evidence="1 2">
    <name type="scientific">Rhodotorula toruloides</name>
    <name type="common">Yeast</name>
    <name type="synonym">Rhodosporidium toruloides</name>
    <dbReference type="NCBI Taxonomy" id="5286"/>
    <lineage>
        <taxon>Eukaryota</taxon>
        <taxon>Fungi</taxon>
        <taxon>Dikarya</taxon>
        <taxon>Basidiomycota</taxon>
        <taxon>Pucciniomycotina</taxon>
        <taxon>Microbotryomycetes</taxon>
        <taxon>Sporidiobolales</taxon>
        <taxon>Sporidiobolaceae</taxon>
        <taxon>Rhodotorula</taxon>
    </lineage>
</organism>
<proteinExistence type="predicted"/>
<protein>
    <submittedName>
        <fullName evidence="1">Uncharacterized protein</fullName>
    </submittedName>
</protein>
<dbReference type="AlphaFoldDB" id="A0A2T0A1I3"/>
<accession>A0A2T0A1I3</accession>
<evidence type="ECO:0000313" key="2">
    <source>
        <dbReference type="Proteomes" id="UP000239560"/>
    </source>
</evidence>
<gene>
    <name evidence="1" type="ORF">AAT19DRAFT_9966</name>
</gene>
<name>A0A2T0A1I3_RHOTO</name>
<dbReference type="Proteomes" id="UP000239560">
    <property type="component" value="Unassembled WGS sequence"/>
</dbReference>